<organism evidence="1 2">
    <name type="scientific">Bifidobacterium breve</name>
    <dbReference type="NCBI Taxonomy" id="1685"/>
    <lineage>
        <taxon>Bacteria</taxon>
        <taxon>Bacillati</taxon>
        <taxon>Actinomycetota</taxon>
        <taxon>Actinomycetes</taxon>
        <taxon>Bifidobacteriales</taxon>
        <taxon>Bifidobacteriaceae</taxon>
        <taxon>Bifidobacterium</taxon>
    </lineage>
</organism>
<dbReference type="Proteomes" id="UP000232496">
    <property type="component" value="Chromosome"/>
</dbReference>
<sequence length="97" mass="10555">MAEHVIRAGRFLNPREIVVLEFADPFNGLRHIPDLVGVYGNGDVRADRFTGELEPAQVVFEVLTDLKLDLLEVHDLGLLLGQTDHLLVGIAEPSGGG</sequence>
<proteinExistence type="predicted"/>
<evidence type="ECO:0000313" key="1">
    <source>
        <dbReference type="EMBL" id="AUE19029.1"/>
    </source>
</evidence>
<protein>
    <submittedName>
        <fullName evidence="1">Uncharacterized protein</fullName>
    </submittedName>
</protein>
<name>A0AAN1IFF5_BIFBR</name>
<evidence type="ECO:0000313" key="2">
    <source>
        <dbReference type="Proteomes" id="UP000232496"/>
    </source>
</evidence>
<accession>A0AAN1IFF5</accession>
<reference evidence="1 2" key="1">
    <citation type="submission" date="2017-09" db="EMBL/GenBank/DDBJ databases">
        <title>Comparative genomics and methylome analysis of the gut commensal Bifidobacterium breve.</title>
        <authorList>
            <person name="Bottacini F."/>
            <person name="Morrissey R."/>
            <person name="Roberts R.J."/>
            <person name="James K."/>
            <person name="van Breen J."/>
            <person name="Egan M."/>
            <person name="Lambert J."/>
            <person name="van Limpt K."/>
            <person name="Stanton C."/>
            <person name="Knol J."/>
            <person name="O' Connell Motherway M."/>
            <person name="van Sinderen D."/>
        </authorList>
    </citation>
    <scope>NUCLEOTIDE SEQUENCE [LARGE SCALE GENOMIC DNA]</scope>
    <source>
        <strain evidence="1 2">DRBB29</strain>
    </source>
</reference>
<dbReference type="EMBL" id="CP023198">
    <property type="protein sequence ID" value="AUE19029.1"/>
    <property type="molecule type" value="Genomic_DNA"/>
</dbReference>
<gene>
    <name evidence="1" type="ORF">DRBB29_1487</name>
</gene>
<dbReference type="AlphaFoldDB" id="A0AAN1IFF5"/>